<dbReference type="OrthoDB" id="46257at2157"/>
<dbReference type="EMBL" id="CP009961">
    <property type="protein sequence ID" value="AKG38253.1"/>
    <property type="molecule type" value="Genomic_DNA"/>
</dbReference>
<dbReference type="AlphaFoldDB" id="A0A0F7FHF9"/>
<feature type="coiled-coil region" evidence="1">
    <location>
        <begin position="10"/>
        <end position="37"/>
    </location>
</feature>
<gene>
    <name evidence="2" type="ORF">MA03_01700</name>
</gene>
<reference evidence="2 3" key="1">
    <citation type="journal article" date="2015" name="Stand. Genomic Sci.">
        <title>Complete genome sequence of and proposal of Thermofilum uzonense sp. nov. a novel hyperthermophilic crenarchaeon and emended description of the genus Thermofilum.</title>
        <authorList>
            <person name="Toshchakov S.V."/>
            <person name="Korzhenkov A.A."/>
            <person name="Samarov N.I."/>
            <person name="Mazunin I.O."/>
            <person name="Mozhey O.I."/>
            <person name="Shmyr I.S."/>
            <person name="Derbikova K.S."/>
            <person name="Taranov E.A."/>
            <person name="Dominova I.N."/>
            <person name="Bonch-Osmolovskaya E.A."/>
            <person name="Patrushev M.V."/>
            <person name="Podosokorskaya O.A."/>
            <person name="Kublanov I.V."/>
        </authorList>
    </citation>
    <scope>NUCLEOTIDE SEQUENCE [LARGE SCALE GENOMIC DNA]</scope>
    <source>
        <strain evidence="2 3">1807-2</strain>
    </source>
</reference>
<evidence type="ECO:0000313" key="2">
    <source>
        <dbReference type="EMBL" id="AKG38253.1"/>
    </source>
</evidence>
<protein>
    <submittedName>
        <fullName evidence="2">Uncharacterized protein</fullName>
    </submittedName>
</protein>
<name>A0A0F7FHF9_9CREN</name>
<dbReference type="HOGENOM" id="CLU_1040597_0_0_2"/>
<sequence length="267" mass="30976">MHNDTIKSMFDEIERHRAEIMEKLSNLEAKIRSFEEEGLKIGKTSEIAGLLSETRKLRLELKRIKLEAKRGFKGFLTNVESLKNNIQDDVLLEELKDYIDDVLDEVETRIEDLEDRADDLVERLRDVLRERRKQGGLAMASLSFTEPAKLNVLRGDFKVIDEALREVDRIIREAFSGLWSRTPTTIISSVRLPQSDLNVIDLLVEAGIFKSRNEGIAFFVHKGIESSKEWLDKVRSKVEEIKRLQEETRKELERLLDVEEKPDAKTQ</sequence>
<feature type="coiled-coil region" evidence="1">
    <location>
        <begin position="96"/>
        <end position="130"/>
    </location>
</feature>
<dbReference type="RefSeq" id="WP_052883615.1">
    <property type="nucleotide sequence ID" value="NZ_CP009961.1"/>
</dbReference>
<dbReference type="KEGG" id="thf:MA03_01700"/>
<organism evidence="2 3">
    <name type="scientific">Infirmifilum uzonense</name>
    <dbReference type="NCBI Taxonomy" id="1550241"/>
    <lineage>
        <taxon>Archaea</taxon>
        <taxon>Thermoproteota</taxon>
        <taxon>Thermoprotei</taxon>
        <taxon>Thermofilales</taxon>
        <taxon>Thermofilaceae</taxon>
        <taxon>Infirmifilum</taxon>
    </lineage>
</organism>
<feature type="coiled-coil region" evidence="1">
    <location>
        <begin position="227"/>
        <end position="261"/>
    </location>
</feature>
<accession>A0A0F7FHF9</accession>
<proteinExistence type="predicted"/>
<dbReference type="GeneID" id="25400905"/>
<keyword evidence="1" id="KW-0175">Coiled coil</keyword>
<evidence type="ECO:0000313" key="3">
    <source>
        <dbReference type="Proteomes" id="UP000067434"/>
    </source>
</evidence>
<dbReference type="PATRIC" id="fig|1550241.5.peg.347"/>
<keyword evidence="3" id="KW-1185">Reference proteome</keyword>
<dbReference type="Proteomes" id="UP000067434">
    <property type="component" value="Chromosome"/>
</dbReference>
<evidence type="ECO:0000256" key="1">
    <source>
        <dbReference type="SAM" id="Coils"/>
    </source>
</evidence>
<dbReference type="STRING" id="1550241.MA03_01700"/>